<protein>
    <submittedName>
        <fullName evidence="2">Uncharacterized protein</fullName>
    </submittedName>
</protein>
<reference evidence="2" key="1">
    <citation type="submission" date="2022-05" db="EMBL/GenBank/DDBJ databases">
        <title>The Musa troglodytarum L. genome provides insights into the mechanism of non-climacteric behaviour and enrichment of carotenoids.</title>
        <authorList>
            <person name="Wang J."/>
        </authorList>
    </citation>
    <scope>NUCLEOTIDE SEQUENCE</scope>
    <source>
        <tissue evidence="2">Leaf</tissue>
    </source>
</reference>
<sequence length="128" mass="14602">MGTRSPTPSKFSRSLSPFSSRSKYLLFPLSLCASVVSAWIEAEWPPSLAQISWFLFDLLFAFIVRSVIRDSVLKQSRELSSSFVPACEVKIFFLMIWFVIWWRIRNPGYAAFASFFFSGAMNQHSALG</sequence>
<dbReference type="AlphaFoldDB" id="A0A9E7JZB4"/>
<organism evidence="2 3">
    <name type="scientific">Musa troglodytarum</name>
    <name type="common">fe'i banana</name>
    <dbReference type="NCBI Taxonomy" id="320322"/>
    <lineage>
        <taxon>Eukaryota</taxon>
        <taxon>Viridiplantae</taxon>
        <taxon>Streptophyta</taxon>
        <taxon>Embryophyta</taxon>
        <taxon>Tracheophyta</taxon>
        <taxon>Spermatophyta</taxon>
        <taxon>Magnoliopsida</taxon>
        <taxon>Liliopsida</taxon>
        <taxon>Zingiberales</taxon>
        <taxon>Musaceae</taxon>
        <taxon>Musa</taxon>
    </lineage>
</organism>
<evidence type="ECO:0000313" key="2">
    <source>
        <dbReference type="EMBL" id="URD99210.1"/>
    </source>
</evidence>
<evidence type="ECO:0000256" key="1">
    <source>
        <dbReference type="SAM" id="Phobius"/>
    </source>
</evidence>
<proteinExistence type="predicted"/>
<feature type="transmembrane region" description="Helical" evidence="1">
    <location>
        <begin position="48"/>
        <end position="68"/>
    </location>
</feature>
<keyword evidence="1" id="KW-0472">Membrane</keyword>
<keyword evidence="3" id="KW-1185">Reference proteome</keyword>
<evidence type="ECO:0000313" key="3">
    <source>
        <dbReference type="Proteomes" id="UP001055439"/>
    </source>
</evidence>
<feature type="transmembrane region" description="Helical" evidence="1">
    <location>
        <begin position="80"/>
        <end position="102"/>
    </location>
</feature>
<name>A0A9E7JZB4_9LILI</name>
<keyword evidence="1" id="KW-0812">Transmembrane</keyword>
<dbReference type="EMBL" id="CP097506">
    <property type="protein sequence ID" value="URD99210.1"/>
    <property type="molecule type" value="Genomic_DNA"/>
</dbReference>
<keyword evidence="1" id="KW-1133">Transmembrane helix</keyword>
<dbReference type="Proteomes" id="UP001055439">
    <property type="component" value="Chromosome 4"/>
</dbReference>
<gene>
    <name evidence="2" type="ORF">MUK42_35060</name>
</gene>
<accession>A0A9E7JZB4</accession>